<evidence type="ECO:0000256" key="1">
    <source>
        <dbReference type="ARBA" id="ARBA00008478"/>
    </source>
</evidence>
<evidence type="ECO:0000256" key="5">
    <source>
        <dbReference type="ARBA" id="ARBA00023125"/>
    </source>
</evidence>
<comment type="function">
    <text evidence="7">Transcriptional regulator.</text>
</comment>
<reference evidence="10 11" key="1">
    <citation type="submission" date="2018-06" db="EMBL/GenBank/DDBJ databases">
        <title>Extensive metabolic versatility and redundancy in microbially diverse, dynamic hydrothermal sediments.</title>
        <authorList>
            <person name="Dombrowski N."/>
            <person name="Teske A."/>
            <person name="Baker B.J."/>
        </authorList>
    </citation>
    <scope>NUCLEOTIDE SEQUENCE [LARGE SCALE GENOMIC DNA]</scope>
    <source>
        <strain evidence="10">B36_G15</strain>
    </source>
</reference>
<dbReference type="NCBIfam" id="NF002169">
    <property type="entry name" value="PRK01002.1"/>
    <property type="match status" value="1"/>
</dbReference>
<comment type="caution">
    <text evidence="10">The sequence shown here is derived from an EMBL/GenBank/DDBJ whole genome shotgun (WGS) entry which is preliminary data.</text>
</comment>
<protein>
    <recommendedName>
        <fullName evidence="7">Putative nickel-responsive regulator</fullName>
    </recommendedName>
</protein>
<dbReference type="GO" id="GO:0016151">
    <property type="term" value="F:nickel cation binding"/>
    <property type="evidence" value="ECO:0007669"/>
    <property type="project" value="UniProtKB-UniRule"/>
</dbReference>
<dbReference type="HAMAP" id="MF_00476">
    <property type="entry name" value="NikR"/>
    <property type="match status" value="1"/>
</dbReference>
<dbReference type="InterPro" id="IPR027271">
    <property type="entry name" value="Acetolactate_synth/TF_NikR_C"/>
</dbReference>
<feature type="binding site" evidence="7">
    <location>
        <position position="68"/>
    </location>
    <ligand>
        <name>Ni(2+)</name>
        <dbReference type="ChEBI" id="CHEBI:49786"/>
    </ligand>
</feature>
<evidence type="ECO:0000256" key="6">
    <source>
        <dbReference type="ARBA" id="ARBA00023163"/>
    </source>
</evidence>
<comment type="similarity">
    <text evidence="1 7">Belongs to the transcriptional regulatory CopG/NikR family.</text>
</comment>
<proteinExistence type="inferred from homology"/>
<sequence length="127" mass="14828">MEEELLTAFDQLLEKKGYNNRSEAIRDLIRRWLVEDRWEKGKGKVGILVIVYDHRKRELSTRILKQSHHHHHLIVSTLHIHLDKNNCLEVNVLRGRPSELRRLSEALIATRGVKYGRLVPAPSGEEP</sequence>
<dbReference type="SUPFAM" id="SSF47598">
    <property type="entry name" value="Ribbon-helix-helix"/>
    <property type="match status" value="1"/>
</dbReference>
<name>A0A660SMJ4_UNCW3</name>
<dbReference type="InterPro" id="IPR050192">
    <property type="entry name" value="CopG/NikR_regulator"/>
</dbReference>
<dbReference type="NCBIfam" id="NF003381">
    <property type="entry name" value="PRK04460.1"/>
    <property type="match status" value="1"/>
</dbReference>
<organism evidence="10 11">
    <name type="scientific">candidate division WOR-3 bacterium</name>
    <dbReference type="NCBI Taxonomy" id="2052148"/>
    <lineage>
        <taxon>Bacteria</taxon>
        <taxon>Bacteria division WOR-3</taxon>
    </lineage>
</organism>
<dbReference type="PANTHER" id="PTHR34719">
    <property type="entry name" value="NICKEL-RESPONSIVE REGULATOR"/>
    <property type="match status" value="1"/>
</dbReference>
<feature type="binding site" evidence="7">
    <location>
        <position position="79"/>
    </location>
    <ligand>
        <name>Ni(2+)</name>
        <dbReference type="ChEBI" id="CHEBI:49786"/>
    </ligand>
</feature>
<dbReference type="InterPro" id="IPR010985">
    <property type="entry name" value="Ribbon_hlx_hlx"/>
</dbReference>
<dbReference type="PANTHER" id="PTHR34719:SF2">
    <property type="entry name" value="NICKEL-RESPONSIVE REGULATOR"/>
    <property type="match status" value="1"/>
</dbReference>
<dbReference type="NCBIfam" id="NF002815">
    <property type="entry name" value="PRK02967.1"/>
    <property type="match status" value="1"/>
</dbReference>
<dbReference type="GO" id="GO:0003700">
    <property type="term" value="F:DNA-binding transcription factor activity"/>
    <property type="evidence" value="ECO:0007669"/>
    <property type="project" value="UniProtKB-UniRule"/>
</dbReference>
<dbReference type="Proteomes" id="UP000268469">
    <property type="component" value="Unassembled WGS sequence"/>
</dbReference>
<feature type="domain" description="Ribbon-helix-helix protein CopG" evidence="8">
    <location>
        <begin position="2"/>
        <end position="34"/>
    </location>
</feature>
<keyword evidence="5 7" id="KW-0238">DNA-binding</keyword>
<dbReference type="Gene3D" id="1.10.1220.10">
    <property type="entry name" value="Met repressor-like"/>
    <property type="match status" value="1"/>
</dbReference>
<gene>
    <name evidence="10" type="ORF">DRP53_01860</name>
</gene>
<dbReference type="Pfam" id="PF08753">
    <property type="entry name" value="NikR_C"/>
    <property type="match status" value="1"/>
</dbReference>
<feature type="domain" description="Transcription factor NikR nickel binding C-terminal" evidence="9">
    <location>
        <begin position="45"/>
        <end position="119"/>
    </location>
</feature>
<dbReference type="GO" id="GO:0010045">
    <property type="term" value="P:response to nickel cation"/>
    <property type="evidence" value="ECO:0007669"/>
    <property type="project" value="InterPro"/>
</dbReference>
<evidence type="ECO:0000259" key="9">
    <source>
        <dbReference type="Pfam" id="PF08753"/>
    </source>
</evidence>
<dbReference type="CDD" id="cd22231">
    <property type="entry name" value="RHH_NikR_HicB-like"/>
    <property type="match status" value="1"/>
</dbReference>
<dbReference type="InterPro" id="IPR022988">
    <property type="entry name" value="Ni_resp_reg_NikR"/>
</dbReference>
<dbReference type="GO" id="GO:0003677">
    <property type="term" value="F:DNA binding"/>
    <property type="evidence" value="ECO:0007669"/>
    <property type="project" value="UniProtKB-KW"/>
</dbReference>
<keyword evidence="3 7" id="KW-0479">Metal-binding</keyword>
<comment type="cofactor">
    <cofactor evidence="7">
        <name>Ni(2+)</name>
        <dbReference type="ChEBI" id="CHEBI:49786"/>
    </cofactor>
    <text evidence="7">Binds 1 nickel ion per subunit.</text>
</comment>
<evidence type="ECO:0000256" key="7">
    <source>
        <dbReference type="HAMAP-Rule" id="MF_00476"/>
    </source>
</evidence>
<evidence type="ECO:0000256" key="2">
    <source>
        <dbReference type="ARBA" id="ARBA00022596"/>
    </source>
</evidence>
<dbReference type="InterPro" id="IPR014864">
    <property type="entry name" value="TF_NikR_Ni-bd_C"/>
</dbReference>
<dbReference type="SUPFAM" id="SSF55021">
    <property type="entry name" value="ACT-like"/>
    <property type="match status" value="1"/>
</dbReference>
<keyword evidence="6 7" id="KW-0804">Transcription</keyword>
<dbReference type="InterPro" id="IPR045865">
    <property type="entry name" value="ACT-like_dom_sf"/>
</dbReference>
<evidence type="ECO:0000313" key="10">
    <source>
        <dbReference type="EMBL" id="RKX71336.1"/>
    </source>
</evidence>
<feature type="binding site" evidence="7">
    <location>
        <position position="81"/>
    </location>
    <ligand>
        <name>Ni(2+)</name>
        <dbReference type="ChEBI" id="CHEBI:49786"/>
    </ligand>
</feature>
<keyword evidence="4 7" id="KW-0805">Transcription regulation</keyword>
<evidence type="ECO:0000259" key="8">
    <source>
        <dbReference type="Pfam" id="PF01402"/>
    </source>
</evidence>
<accession>A0A660SMJ4</accession>
<dbReference type="AlphaFoldDB" id="A0A660SMJ4"/>
<dbReference type="InterPro" id="IPR013321">
    <property type="entry name" value="Arc_rbn_hlx_hlx"/>
</dbReference>
<feature type="binding site" evidence="7">
    <location>
        <position position="87"/>
    </location>
    <ligand>
        <name>Ni(2+)</name>
        <dbReference type="ChEBI" id="CHEBI:49786"/>
    </ligand>
</feature>
<dbReference type="EMBL" id="QNBE01000011">
    <property type="protein sequence ID" value="RKX71336.1"/>
    <property type="molecule type" value="Genomic_DNA"/>
</dbReference>
<dbReference type="InterPro" id="IPR002145">
    <property type="entry name" value="CopG"/>
</dbReference>
<dbReference type="Gene3D" id="3.30.70.1150">
    <property type="entry name" value="ACT-like. Chain A, domain 2"/>
    <property type="match status" value="1"/>
</dbReference>
<evidence type="ECO:0000256" key="3">
    <source>
        <dbReference type="ARBA" id="ARBA00022723"/>
    </source>
</evidence>
<evidence type="ECO:0000313" key="11">
    <source>
        <dbReference type="Proteomes" id="UP000268469"/>
    </source>
</evidence>
<keyword evidence="2 7" id="KW-0533">Nickel</keyword>
<dbReference type="Pfam" id="PF01402">
    <property type="entry name" value="RHH_1"/>
    <property type="match status" value="1"/>
</dbReference>
<evidence type="ECO:0000256" key="4">
    <source>
        <dbReference type="ARBA" id="ARBA00023015"/>
    </source>
</evidence>